<organism evidence="13 14">
    <name type="scientific">Furculomyces boomerangus</name>
    <dbReference type="NCBI Taxonomy" id="61424"/>
    <lineage>
        <taxon>Eukaryota</taxon>
        <taxon>Fungi</taxon>
        <taxon>Fungi incertae sedis</taxon>
        <taxon>Zoopagomycota</taxon>
        <taxon>Kickxellomycotina</taxon>
        <taxon>Harpellomycetes</taxon>
        <taxon>Harpellales</taxon>
        <taxon>Harpellaceae</taxon>
        <taxon>Furculomyces</taxon>
    </lineage>
</organism>
<feature type="region of interest" description="Disordered" evidence="11">
    <location>
        <begin position="48"/>
        <end position="93"/>
    </location>
</feature>
<dbReference type="InterPro" id="IPR036236">
    <property type="entry name" value="Znf_C2H2_sf"/>
</dbReference>
<evidence type="ECO:0000256" key="3">
    <source>
        <dbReference type="ARBA" id="ARBA00022737"/>
    </source>
</evidence>
<protein>
    <recommendedName>
        <fullName evidence="12">C2H2-type domain-containing protein</fullName>
    </recommendedName>
</protein>
<dbReference type="GO" id="GO:0005694">
    <property type="term" value="C:chromosome"/>
    <property type="evidence" value="ECO:0007669"/>
    <property type="project" value="UniProtKB-ARBA"/>
</dbReference>
<sequence>MESSSNKKNSKVQNVPSFAFKLPSLSQIVEEIDFDNHGNTLFKTTNTQWTSSNFSNPKNTNPQFPQKKNIEPTKSTKVNLLPNNKNNNDPFTSNTSFYESNYTIISNNSNQILNESSDDNTPSINSNPPIIQKPSAFTTLSEPKNKRTDSKKTELPSSNRKNFNFYMNTPNDTNSTTYNDTNLPPHSYSEHLSNDEHLSSDLEFSNKDISNSGDPINGYSCNICDISFLRHHNLKSHLLTHSSSKPFDCEICSKSFRRQHDLKRHKKLHTGERPYSCNTCGRGFARLDALNRHKRTENLQTRSRFTRKERFMNVLVSKNSINKISRNILNKNRKRLLLDPTQNKTNDPANSLDNSGHDASTDTLESGHPQIASESAPTSNTRSDFMIPNTQDGSNKSITNDFGHDLNRRASTSALGNDDKSLTPLEIHSRHRYNLMPQGNTLHFSSTDTNSYQSPSQNIISPRDNTSLRVGLFHKNTIASKRNFSDGKYTYESKKEFDPTKKVAFNGSQQKPSINTEYYDDLPSSPVDRSLSNLYTTDKPKALHPHKVNSNEIPNTNSFLFNPRRVSSNVVYQDTKTNQYFETKPYNPEFQKNTYQGHYESVSLNPQINLNRRHSLDVLYSSKTTKNNKSKKFNKIPSRLNPNLVNIVNYENTNNHNPRISAQENIDSRYQNVNRYTSQNDVHSYHDNLPSPTHYTNENYSLYSDSNSNTNYNLSAGPPRYLHRGSLGNIYYPSTKLDETRDTSIYNSHEYNNLYSSSVVANQGSENSGTGAPSVSGSFLRARVDQKTKMELILENRELRNEVSSLKSSLSYKEMESMRNRIAQLEASNRHYSAIITQHQKNEKYYPP</sequence>
<evidence type="ECO:0000313" key="14">
    <source>
        <dbReference type="Proteomes" id="UP000245699"/>
    </source>
</evidence>
<feature type="compositionally biased region" description="Polar residues" evidence="11">
    <location>
        <begin position="48"/>
        <end position="78"/>
    </location>
</feature>
<dbReference type="Proteomes" id="UP000245699">
    <property type="component" value="Unassembled WGS sequence"/>
</dbReference>
<dbReference type="SMART" id="SM00355">
    <property type="entry name" value="ZnF_C2H2"/>
    <property type="match status" value="3"/>
</dbReference>
<feature type="compositionally biased region" description="Basic and acidic residues" evidence="11">
    <location>
        <begin position="143"/>
        <end position="154"/>
    </location>
</feature>
<dbReference type="EMBL" id="MBFT01000220">
    <property type="protein sequence ID" value="PVU94800.1"/>
    <property type="molecule type" value="Genomic_DNA"/>
</dbReference>
<name>A0A2T9YR19_9FUNG</name>
<feature type="compositionally biased region" description="Polar residues" evidence="11">
    <location>
        <begin position="506"/>
        <end position="516"/>
    </location>
</feature>
<feature type="region of interest" description="Disordered" evidence="11">
    <location>
        <begin position="335"/>
        <end position="404"/>
    </location>
</feature>
<dbReference type="PANTHER" id="PTHR24399">
    <property type="entry name" value="ZINC FINGER AND BTB DOMAIN-CONTAINING"/>
    <property type="match status" value="1"/>
</dbReference>
<feature type="coiled-coil region" evidence="10">
    <location>
        <begin position="789"/>
        <end position="835"/>
    </location>
</feature>
<dbReference type="InterPro" id="IPR013087">
    <property type="entry name" value="Znf_C2H2_type"/>
</dbReference>
<evidence type="ECO:0000256" key="9">
    <source>
        <dbReference type="PROSITE-ProRule" id="PRU00042"/>
    </source>
</evidence>
<feature type="region of interest" description="Disordered" evidence="11">
    <location>
        <begin position="505"/>
        <end position="525"/>
    </location>
</feature>
<dbReference type="AlphaFoldDB" id="A0A2T9YR19"/>
<keyword evidence="6" id="KW-0805">Transcription regulation</keyword>
<dbReference type="PROSITE" id="PS50157">
    <property type="entry name" value="ZINC_FINGER_C2H2_2"/>
    <property type="match status" value="3"/>
</dbReference>
<evidence type="ECO:0000259" key="12">
    <source>
        <dbReference type="PROSITE" id="PS50157"/>
    </source>
</evidence>
<evidence type="ECO:0000256" key="8">
    <source>
        <dbReference type="ARBA" id="ARBA00023242"/>
    </source>
</evidence>
<evidence type="ECO:0000256" key="2">
    <source>
        <dbReference type="ARBA" id="ARBA00022723"/>
    </source>
</evidence>
<feature type="compositionally biased region" description="Low complexity" evidence="11">
    <location>
        <begin position="79"/>
        <end position="88"/>
    </location>
</feature>
<dbReference type="STRING" id="61424.A0A2T9YR19"/>
<dbReference type="FunFam" id="3.30.160.60:FF:001732">
    <property type="entry name" value="Zgc:162936"/>
    <property type="match status" value="1"/>
</dbReference>
<feature type="domain" description="C2H2-type" evidence="12">
    <location>
        <begin position="247"/>
        <end position="274"/>
    </location>
</feature>
<dbReference type="GO" id="GO:0045893">
    <property type="term" value="P:positive regulation of DNA-templated transcription"/>
    <property type="evidence" value="ECO:0007669"/>
    <property type="project" value="UniProtKB-ARBA"/>
</dbReference>
<dbReference type="GO" id="GO:0008270">
    <property type="term" value="F:zinc ion binding"/>
    <property type="evidence" value="ECO:0007669"/>
    <property type="project" value="UniProtKB-KW"/>
</dbReference>
<keyword evidence="14" id="KW-1185">Reference proteome</keyword>
<keyword evidence="3" id="KW-0677">Repeat</keyword>
<feature type="domain" description="C2H2-type" evidence="12">
    <location>
        <begin position="275"/>
        <end position="305"/>
    </location>
</feature>
<dbReference type="GO" id="GO:0005654">
    <property type="term" value="C:nucleoplasm"/>
    <property type="evidence" value="ECO:0007669"/>
    <property type="project" value="TreeGrafter"/>
</dbReference>
<evidence type="ECO:0000256" key="11">
    <source>
        <dbReference type="SAM" id="MobiDB-lite"/>
    </source>
</evidence>
<dbReference type="GO" id="GO:0001227">
    <property type="term" value="F:DNA-binding transcription repressor activity, RNA polymerase II-specific"/>
    <property type="evidence" value="ECO:0007669"/>
    <property type="project" value="TreeGrafter"/>
</dbReference>
<keyword evidence="10" id="KW-0175">Coiled coil</keyword>
<dbReference type="Gene3D" id="3.30.160.60">
    <property type="entry name" value="Classic Zinc Finger"/>
    <property type="match status" value="3"/>
</dbReference>
<feature type="region of interest" description="Disordered" evidence="11">
    <location>
        <begin position="111"/>
        <end position="171"/>
    </location>
</feature>
<evidence type="ECO:0000256" key="5">
    <source>
        <dbReference type="ARBA" id="ARBA00022833"/>
    </source>
</evidence>
<keyword evidence="8" id="KW-0539">Nucleus</keyword>
<dbReference type="Pfam" id="PF00096">
    <property type="entry name" value="zf-C2H2"/>
    <property type="match status" value="2"/>
</dbReference>
<dbReference type="PROSITE" id="PS00028">
    <property type="entry name" value="ZINC_FINGER_C2H2_1"/>
    <property type="match status" value="2"/>
</dbReference>
<accession>A0A2T9YR19</accession>
<dbReference type="FunFam" id="3.30.160.60:FF:001498">
    <property type="entry name" value="Zinc finger protein 404"/>
    <property type="match status" value="1"/>
</dbReference>
<evidence type="ECO:0000256" key="1">
    <source>
        <dbReference type="ARBA" id="ARBA00004123"/>
    </source>
</evidence>
<evidence type="ECO:0000256" key="10">
    <source>
        <dbReference type="SAM" id="Coils"/>
    </source>
</evidence>
<dbReference type="SUPFAM" id="SSF57667">
    <property type="entry name" value="beta-beta-alpha zinc fingers"/>
    <property type="match status" value="2"/>
</dbReference>
<keyword evidence="4 9" id="KW-0863">Zinc-finger</keyword>
<dbReference type="GO" id="GO:0000978">
    <property type="term" value="F:RNA polymerase II cis-regulatory region sequence-specific DNA binding"/>
    <property type="evidence" value="ECO:0007669"/>
    <property type="project" value="TreeGrafter"/>
</dbReference>
<keyword evidence="7" id="KW-0804">Transcription</keyword>
<dbReference type="OrthoDB" id="8922241at2759"/>
<keyword evidence="2" id="KW-0479">Metal-binding</keyword>
<comment type="subcellular location">
    <subcellularLocation>
        <location evidence="1">Nucleus</location>
    </subcellularLocation>
</comment>
<proteinExistence type="predicted"/>
<gene>
    <name evidence="13" type="ORF">BB559_002932</name>
</gene>
<feature type="compositionally biased region" description="Polar residues" evidence="11">
    <location>
        <begin position="372"/>
        <end position="400"/>
    </location>
</feature>
<feature type="compositionally biased region" description="Polar residues" evidence="11">
    <location>
        <begin position="340"/>
        <end position="354"/>
    </location>
</feature>
<reference evidence="13 14" key="1">
    <citation type="journal article" date="2018" name="MBio">
        <title>Comparative Genomics Reveals the Core Gene Toolbox for the Fungus-Insect Symbiosis.</title>
        <authorList>
            <person name="Wang Y."/>
            <person name="Stata M."/>
            <person name="Wang W."/>
            <person name="Stajich J.E."/>
            <person name="White M.M."/>
            <person name="Moncalvo J.M."/>
        </authorList>
    </citation>
    <scope>NUCLEOTIDE SEQUENCE [LARGE SCALE GENOMIC DNA]</scope>
    <source>
        <strain evidence="13 14">AUS-77-4</strain>
    </source>
</reference>
<keyword evidence="5" id="KW-0862">Zinc</keyword>
<evidence type="ECO:0000256" key="7">
    <source>
        <dbReference type="ARBA" id="ARBA00023163"/>
    </source>
</evidence>
<comment type="caution">
    <text evidence="13">The sequence shown here is derived from an EMBL/GenBank/DDBJ whole genome shotgun (WGS) entry which is preliminary data.</text>
</comment>
<feature type="domain" description="C2H2-type" evidence="12">
    <location>
        <begin position="219"/>
        <end position="246"/>
    </location>
</feature>
<evidence type="ECO:0000256" key="4">
    <source>
        <dbReference type="ARBA" id="ARBA00022771"/>
    </source>
</evidence>
<evidence type="ECO:0000256" key="6">
    <source>
        <dbReference type="ARBA" id="ARBA00023015"/>
    </source>
</evidence>
<evidence type="ECO:0000313" key="13">
    <source>
        <dbReference type="EMBL" id="PVU94800.1"/>
    </source>
</evidence>
<feature type="compositionally biased region" description="Polar residues" evidence="11">
    <location>
        <begin position="155"/>
        <end position="167"/>
    </location>
</feature>
<dbReference type="PANTHER" id="PTHR24399:SF23">
    <property type="entry name" value="C2H2-TYPE DOMAIN-CONTAINING PROTEIN"/>
    <property type="match status" value="1"/>
</dbReference>
<feature type="compositionally biased region" description="Polar residues" evidence="11">
    <location>
        <begin position="111"/>
        <end position="142"/>
    </location>
</feature>